<dbReference type="GO" id="GO:0008270">
    <property type="term" value="F:zinc ion binding"/>
    <property type="evidence" value="ECO:0007669"/>
    <property type="project" value="TreeGrafter"/>
</dbReference>
<gene>
    <name evidence="1" type="ORF">CRG98_007530</name>
</gene>
<name>A0A2I0KUQ5_PUNGR</name>
<dbReference type="Proteomes" id="UP000233551">
    <property type="component" value="Unassembled WGS sequence"/>
</dbReference>
<evidence type="ECO:0000313" key="2">
    <source>
        <dbReference type="Proteomes" id="UP000233551"/>
    </source>
</evidence>
<dbReference type="InterPro" id="IPR027268">
    <property type="entry name" value="Peptidase_M4/M1_CTD_sf"/>
</dbReference>
<dbReference type="GO" id="GO:0016020">
    <property type="term" value="C:membrane"/>
    <property type="evidence" value="ECO:0007669"/>
    <property type="project" value="TreeGrafter"/>
</dbReference>
<dbReference type="Gene3D" id="1.25.50.20">
    <property type="match status" value="1"/>
</dbReference>
<dbReference type="GO" id="GO:0006508">
    <property type="term" value="P:proteolysis"/>
    <property type="evidence" value="ECO:0007669"/>
    <property type="project" value="TreeGrafter"/>
</dbReference>
<sequence length="217" mass="25125">MEWWTHLWLNEGFATWKSLAAYIKKHACSNAKTEDPWAALEEDSGEPVNKLTNLWRKQKGYPVVSVKIKDEMLEFEQERSLSINLDGVSPWSKINVDQTCFYGVKYDEGLAAKLRDPNIVLEVLNFLLSLEVRSQDALCGLSVCREGRETAWTWLKFSSFERAKEVEEFFSTPTKAAMARTLKQSIERVHINTQWVQSVQNDKHLSEIVQELARRKN</sequence>
<organism evidence="1 2">
    <name type="scientific">Punica granatum</name>
    <name type="common">Pomegranate</name>
    <dbReference type="NCBI Taxonomy" id="22663"/>
    <lineage>
        <taxon>Eukaryota</taxon>
        <taxon>Viridiplantae</taxon>
        <taxon>Streptophyta</taxon>
        <taxon>Embryophyta</taxon>
        <taxon>Tracheophyta</taxon>
        <taxon>Spermatophyta</taxon>
        <taxon>Magnoliopsida</taxon>
        <taxon>eudicotyledons</taxon>
        <taxon>Gunneridae</taxon>
        <taxon>Pentapetalae</taxon>
        <taxon>rosids</taxon>
        <taxon>malvids</taxon>
        <taxon>Myrtales</taxon>
        <taxon>Lythraceae</taxon>
        <taxon>Punica</taxon>
    </lineage>
</organism>
<dbReference type="GO" id="GO:0043171">
    <property type="term" value="P:peptide catabolic process"/>
    <property type="evidence" value="ECO:0007669"/>
    <property type="project" value="TreeGrafter"/>
</dbReference>
<keyword evidence="2" id="KW-1185">Reference proteome</keyword>
<proteinExistence type="predicted"/>
<dbReference type="GO" id="GO:0042277">
    <property type="term" value="F:peptide binding"/>
    <property type="evidence" value="ECO:0007669"/>
    <property type="project" value="TreeGrafter"/>
</dbReference>
<dbReference type="PANTHER" id="PTHR11533">
    <property type="entry name" value="PROTEASE M1 ZINC METALLOPROTEASE"/>
    <property type="match status" value="1"/>
</dbReference>
<dbReference type="Gene3D" id="1.10.390.10">
    <property type="entry name" value="Neutral Protease Domain 2"/>
    <property type="match status" value="1"/>
</dbReference>
<dbReference type="GO" id="GO:0070006">
    <property type="term" value="F:metalloaminopeptidase activity"/>
    <property type="evidence" value="ECO:0007669"/>
    <property type="project" value="TreeGrafter"/>
</dbReference>
<protein>
    <recommendedName>
        <fullName evidence="3">Peptidase M1 membrane alanine aminopeptidase domain-containing protein</fullName>
    </recommendedName>
</protein>
<dbReference type="GO" id="GO:0005615">
    <property type="term" value="C:extracellular space"/>
    <property type="evidence" value="ECO:0007669"/>
    <property type="project" value="TreeGrafter"/>
</dbReference>
<dbReference type="EMBL" id="PGOL01000341">
    <property type="protein sequence ID" value="PKI72073.1"/>
    <property type="molecule type" value="Genomic_DNA"/>
</dbReference>
<dbReference type="InterPro" id="IPR050344">
    <property type="entry name" value="Peptidase_M1_aminopeptidases"/>
</dbReference>
<comment type="caution">
    <text evidence="1">The sequence shown here is derived from an EMBL/GenBank/DDBJ whole genome shotgun (WGS) entry which is preliminary data.</text>
</comment>
<dbReference type="SUPFAM" id="SSF55486">
    <property type="entry name" value="Metalloproteases ('zincins'), catalytic domain"/>
    <property type="match status" value="1"/>
</dbReference>
<reference evidence="1 2" key="1">
    <citation type="submission" date="2017-11" db="EMBL/GenBank/DDBJ databases">
        <title>De-novo sequencing of pomegranate (Punica granatum L.) genome.</title>
        <authorList>
            <person name="Akparov Z."/>
            <person name="Amiraslanov A."/>
            <person name="Hajiyeva S."/>
            <person name="Abbasov M."/>
            <person name="Kaur K."/>
            <person name="Hamwieh A."/>
            <person name="Solovyev V."/>
            <person name="Salamov A."/>
            <person name="Braich B."/>
            <person name="Kosarev P."/>
            <person name="Mahmoud A."/>
            <person name="Hajiyev E."/>
            <person name="Babayeva S."/>
            <person name="Izzatullayeva V."/>
            <person name="Mammadov A."/>
            <person name="Mammadov A."/>
            <person name="Sharifova S."/>
            <person name="Ojaghi J."/>
            <person name="Eynullazada K."/>
            <person name="Bayramov B."/>
            <person name="Abdulazimova A."/>
            <person name="Shahmuradov I."/>
        </authorList>
    </citation>
    <scope>NUCLEOTIDE SEQUENCE [LARGE SCALE GENOMIC DNA]</scope>
    <source>
        <strain evidence="2">cv. AG2017</strain>
        <tissue evidence="1">Leaf</tissue>
    </source>
</reference>
<dbReference type="AlphaFoldDB" id="A0A2I0KUQ5"/>
<dbReference type="GO" id="GO:0005737">
    <property type="term" value="C:cytoplasm"/>
    <property type="evidence" value="ECO:0007669"/>
    <property type="project" value="TreeGrafter"/>
</dbReference>
<evidence type="ECO:0000313" key="1">
    <source>
        <dbReference type="EMBL" id="PKI72073.1"/>
    </source>
</evidence>
<evidence type="ECO:0008006" key="3">
    <source>
        <dbReference type="Google" id="ProtNLM"/>
    </source>
</evidence>
<accession>A0A2I0KUQ5</accession>
<dbReference type="STRING" id="22663.A0A2I0KUQ5"/>
<dbReference type="PANTHER" id="PTHR11533:SF174">
    <property type="entry name" value="PUROMYCIN-SENSITIVE AMINOPEPTIDASE-RELATED"/>
    <property type="match status" value="1"/>
</dbReference>